<dbReference type="EMBL" id="SLWX01000003">
    <property type="protein sequence ID" value="TCO77167.1"/>
    <property type="molecule type" value="Genomic_DNA"/>
</dbReference>
<dbReference type="InterPro" id="IPR006076">
    <property type="entry name" value="FAD-dep_OxRdtase"/>
</dbReference>
<accession>A0A4R2KWE1</accession>
<evidence type="ECO:0000256" key="1">
    <source>
        <dbReference type="ARBA" id="ARBA00023002"/>
    </source>
</evidence>
<protein>
    <submittedName>
        <fullName evidence="3">Glycine/D-amino acid oxidase-like deaminating enzyme</fullName>
    </submittedName>
</protein>
<dbReference type="GO" id="GO:0032981">
    <property type="term" value="P:mitochondrial respiratory chain complex I assembly"/>
    <property type="evidence" value="ECO:0007669"/>
    <property type="project" value="TreeGrafter"/>
</dbReference>
<evidence type="ECO:0000313" key="3">
    <source>
        <dbReference type="EMBL" id="TCO77167.1"/>
    </source>
</evidence>
<comment type="caution">
    <text evidence="3">The sequence shown here is derived from an EMBL/GenBank/DDBJ whole genome shotgun (WGS) entry which is preliminary data.</text>
</comment>
<organism evidence="3 4">
    <name type="scientific">Chromatocurvus halotolerans</name>
    <dbReference type="NCBI Taxonomy" id="1132028"/>
    <lineage>
        <taxon>Bacteria</taxon>
        <taxon>Pseudomonadati</taxon>
        <taxon>Pseudomonadota</taxon>
        <taxon>Gammaproteobacteria</taxon>
        <taxon>Cellvibrionales</taxon>
        <taxon>Halieaceae</taxon>
        <taxon>Chromatocurvus</taxon>
    </lineage>
</organism>
<dbReference type="Pfam" id="PF01266">
    <property type="entry name" value="DAO"/>
    <property type="match status" value="1"/>
</dbReference>
<dbReference type="InterPro" id="IPR036188">
    <property type="entry name" value="FAD/NAD-bd_sf"/>
</dbReference>
<dbReference type="Proteomes" id="UP000294980">
    <property type="component" value="Unassembled WGS sequence"/>
</dbReference>
<dbReference type="AlphaFoldDB" id="A0A4R2KWE1"/>
<dbReference type="PANTHER" id="PTHR13847">
    <property type="entry name" value="SARCOSINE DEHYDROGENASE-RELATED"/>
    <property type="match status" value="1"/>
</dbReference>
<evidence type="ECO:0000259" key="2">
    <source>
        <dbReference type="Pfam" id="PF01266"/>
    </source>
</evidence>
<evidence type="ECO:0000313" key="4">
    <source>
        <dbReference type="Proteomes" id="UP000294980"/>
    </source>
</evidence>
<keyword evidence="1" id="KW-0560">Oxidoreductase</keyword>
<dbReference type="GO" id="GO:0005737">
    <property type="term" value="C:cytoplasm"/>
    <property type="evidence" value="ECO:0007669"/>
    <property type="project" value="TreeGrafter"/>
</dbReference>
<dbReference type="RefSeq" id="WP_117317217.1">
    <property type="nucleotide sequence ID" value="NZ_QQSW01000008.1"/>
</dbReference>
<feature type="domain" description="FAD dependent oxidoreductase" evidence="2">
    <location>
        <begin position="5"/>
        <end position="378"/>
    </location>
</feature>
<dbReference type="Gene3D" id="3.30.9.10">
    <property type="entry name" value="D-Amino Acid Oxidase, subunit A, domain 2"/>
    <property type="match status" value="1"/>
</dbReference>
<proteinExistence type="predicted"/>
<name>A0A4R2KWE1_9GAMM</name>
<dbReference type="OrthoDB" id="5287468at2"/>
<dbReference type="GO" id="GO:0016491">
    <property type="term" value="F:oxidoreductase activity"/>
    <property type="evidence" value="ECO:0007669"/>
    <property type="project" value="UniProtKB-KW"/>
</dbReference>
<gene>
    <name evidence="3" type="ORF">EV688_103182</name>
</gene>
<dbReference type="Gene3D" id="3.50.50.60">
    <property type="entry name" value="FAD/NAD(P)-binding domain"/>
    <property type="match status" value="1"/>
</dbReference>
<keyword evidence="4" id="KW-1185">Reference proteome</keyword>
<sequence>MKTCDVLIVGAGIIGLSIAWQLRRRSHLRIVVCDRGPGVGAGSTGASSAICRYRYSADNMVQLARDGIGVYQQWNAYLGQTDTRAIFQRDGVLWMPGEDAGWAEREHTRLSALGVRTRMLSDRDLQTMFPALNPCPLCPDLATAEAHDCKAGNRHLLETDGGWMDPVSAAQDTADALRRAGVGLHYNTEVTSIRSQGGRVTGVTLGDDENIDTDLVINAAGPWCNAVYRAADVEAPMQMDPVRIQVVHLDRPKSLAGKLPVTVDMAAGMYFRTQNRGQQLLVSSVREEDERETVDNPDDFLTVADDRFRAEKVHLLQHRLRGFSVDGNVRDYCGLYTVNQVDVHPVVGPWALDGFWVANGFSGHGFKLAPAIGALVARALVGSCGDFDCAMDPAYLSPDREPIRADSRSVLA</sequence>
<dbReference type="SUPFAM" id="SSF51905">
    <property type="entry name" value="FAD/NAD(P)-binding domain"/>
    <property type="match status" value="1"/>
</dbReference>
<reference evidence="3 4" key="1">
    <citation type="submission" date="2019-03" db="EMBL/GenBank/DDBJ databases">
        <title>Genomic Encyclopedia of Type Strains, Phase IV (KMG-IV): sequencing the most valuable type-strain genomes for metagenomic binning, comparative biology and taxonomic classification.</title>
        <authorList>
            <person name="Goeker M."/>
        </authorList>
    </citation>
    <scope>NUCLEOTIDE SEQUENCE [LARGE SCALE GENOMIC DNA]</scope>
    <source>
        <strain evidence="3 4">DSM 23344</strain>
    </source>
</reference>
<dbReference type="PANTHER" id="PTHR13847:SF287">
    <property type="entry name" value="FAD-DEPENDENT OXIDOREDUCTASE DOMAIN-CONTAINING PROTEIN 1"/>
    <property type="match status" value="1"/>
</dbReference>